<dbReference type="SUPFAM" id="SSF56672">
    <property type="entry name" value="DNA/RNA polymerases"/>
    <property type="match status" value="1"/>
</dbReference>
<dbReference type="PANTHER" id="PTHR37984">
    <property type="entry name" value="PROTEIN CBG26694"/>
    <property type="match status" value="1"/>
</dbReference>
<evidence type="ECO:0000259" key="1">
    <source>
        <dbReference type="Pfam" id="PF00078"/>
    </source>
</evidence>
<reference evidence="2" key="1">
    <citation type="submission" date="2021-07" db="EMBL/GenBank/DDBJ databases">
        <authorList>
            <person name="Catto M.A."/>
            <person name="Jacobson A."/>
            <person name="Kennedy G."/>
            <person name="Labadie P."/>
            <person name="Hunt B.G."/>
            <person name="Srinivasan R."/>
        </authorList>
    </citation>
    <scope>NUCLEOTIDE SEQUENCE</scope>
    <source>
        <strain evidence="2">PL_HMW_Pooled</strain>
        <tissue evidence="2">Head</tissue>
    </source>
</reference>
<dbReference type="InterPro" id="IPR043502">
    <property type="entry name" value="DNA/RNA_pol_sf"/>
</dbReference>
<feature type="domain" description="Reverse transcriptase" evidence="1">
    <location>
        <begin position="126"/>
        <end position="224"/>
    </location>
</feature>
<dbReference type="Gene3D" id="3.10.10.10">
    <property type="entry name" value="HIV Type 1 Reverse Transcriptase, subunit A, domain 1"/>
    <property type="match status" value="1"/>
</dbReference>
<evidence type="ECO:0000313" key="2">
    <source>
        <dbReference type="EMBL" id="KAK3931501.1"/>
    </source>
</evidence>
<dbReference type="PANTHER" id="PTHR37984:SF5">
    <property type="entry name" value="PROTEIN NYNRIN-LIKE"/>
    <property type="match status" value="1"/>
</dbReference>
<reference evidence="2" key="2">
    <citation type="journal article" date="2023" name="BMC Genomics">
        <title>Pest status, molecular evolution, and epigenetic factors derived from the genome assembly of Frankliniella fusca, a thysanopteran phytovirus vector.</title>
        <authorList>
            <person name="Catto M.A."/>
            <person name="Labadie P.E."/>
            <person name="Jacobson A.L."/>
            <person name="Kennedy G.G."/>
            <person name="Srinivasan R."/>
            <person name="Hunt B.G."/>
        </authorList>
    </citation>
    <scope>NUCLEOTIDE SEQUENCE</scope>
    <source>
        <strain evidence="2">PL_HMW_Pooled</strain>
    </source>
</reference>
<gene>
    <name evidence="2" type="ORF">KUF71_006519</name>
</gene>
<dbReference type="Proteomes" id="UP001219518">
    <property type="component" value="Unassembled WGS sequence"/>
</dbReference>
<accession>A0AAE1I3M0</accession>
<dbReference type="InterPro" id="IPR050951">
    <property type="entry name" value="Retrovirus_Pol_polyprotein"/>
</dbReference>
<comment type="caution">
    <text evidence="2">The sequence shown here is derived from an EMBL/GenBank/DDBJ whole genome shotgun (WGS) entry which is preliminary data.</text>
</comment>
<protein>
    <submittedName>
        <fullName evidence="2">Retrovirus-related Pol polyprotein from transposon 297</fullName>
    </submittedName>
</protein>
<dbReference type="InterPro" id="IPR000477">
    <property type="entry name" value="RT_dom"/>
</dbReference>
<dbReference type="CDD" id="cd01647">
    <property type="entry name" value="RT_LTR"/>
    <property type="match status" value="1"/>
</dbReference>
<dbReference type="AlphaFoldDB" id="A0AAE1I3M0"/>
<dbReference type="GO" id="GO:0071897">
    <property type="term" value="P:DNA biosynthetic process"/>
    <property type="evidence" value="ECO:0007669"/>
    <property type="project" value="UniProtKB-ARBA"/>
</dbReference>
<keyword evidence="3" id="KW-1185">Reference proteome</keyword>
<name>A0AAE1I3M0_9NEOP</name>
<dbReference type="Pfam" id="PF00078">
    <property type="entry name" value="RVT_1"/>
    <property type="match status" value="1"/>
</dbReference>
<dbReference type="EMBL" id="JAHWGI010001426">
    <property type="protein sequence ID" value="KAK3931501.1"/>
    <property type="molecule type" value="Genomic_DNA"/>
</dbReference>
<organism evidence="2 3">
    <name type="scientific">Frankliniella fusca</name>
    <dbReference type="NCBI Taxonomy" id="407009"/>
    <lineage>
        <taxon>Eukaryota</taxon>
        <taxon>Metazoa</taxon>
        <taxon>Ecdysozoa</taxon>
        <taxon>Arthropoda</taxon>
        <taxon>Hexapoda</taxon>
        <taxon>Insecta</taxon>
        <taxon>Pterygota</taxon>
        <taxon>Neoptera</taxon>
        <taxon>Paraneoptera</taxon>
        <taxon>Thysanoptera</taxon>
        <taxon>Terebrantia</taxon>
        <taxon>Thripoidea</taxon>
        <taxon>Thripidae</taxon>
        <taxon>Frankliniella</taxon>
    </lineage>
</organism>
<evidence type="ECO:0000313" key="3">
    <source>
        <dbReference type="Proteomes" id="UP001219518"/>
    </source>
</evidence>
<proteinExistence type="predicted"/>
<sequence>MSLKEKTVISDIYIVKGVSIPLLGRSECVALGIITINPEFNEISKKEENILLKFQSVFTGLGKIPGTYEIQTVPNAKPTAVTVTRHISIPLREPVEKELQKMVAMDIIEKVEHPTEWCSHMCPVIKKKPNENGEFAPGSIRITVDFAALNEVVTRELFPTPTVEECLAMLSGCNIFSKLDAYQGYHQVEIKEESRDLTTFLTHIGRFRYKRLPMGLKSSSALLND</sequence>